<evidence type="ECO:0000256" key="4">
    <source>
        <dbReference type="ARBA" id="ARBA00023180"/>
    </source>
</evidence>
<feature type="compositionally biased region" description="Low complexity" evidence="6">
    <location>
        <begin position="1586"/>
        <end position="1602"/>
    </location>
</feature>
<dbReference type="GeneID" id="107271413"/>
<keyword evidence="7" id="KW-1133">Transmembrane helix</keyword>
<dbReference type="Pfam" id="PF13927">
    <property type="entry name" value="Ig_3"/>
    <property type="match status" value="1"/>
</dbReference>
<feature type="region of interest" description="Disordered" evidence="6">
    <location>
        <begin position="1018"/>
        <end position="1047"/>
    </location>
</feature>
<dbReference type="KEGG" id="ccin:107271413"/>
<evidence type="ECO:0000256" key="3">
    <source>
        <dbReference type="ARBA" id="ARBA00023157"/>
    </source>
</evidence>
<protein>
    <submittedName>
        <fullName evidence="11 12">Uncharacterized protein LOC107271413 isoform X1</fullName>
    </submittedName>
</protein>
<dbReference type="InterPro" id="IPR007110">
    <property type="entry name" value="Ig-like_dom"/>
</dbReference>
<dbReference type="RefSeq" id="XP_015602866.1">
    <property type="nucleotide sequence ID" value="XM_015747380.2"/>
</dbReference>
<dbReference type="RefSeq" id="XP_024944415.1">
    <property type="nucleotide sequence ID" value="XM_025088647.1"/>
</dbReference>
<sequence length="1727" mass="193352">MDPMVIFLLVLAAIVRAPEVNGSTKPWIHTEELSAERGTEVILPCHLKLPECGGLHSVKWYHNSTRILMFSESAGLTRTANDIATKAEIINEANATTILLKIPNIKLTYEGLYKCEPTYAAVNRECNYMQQIALTVTVRPKYVRVIDEVSKSTLPSGTSLGPINEGDKIILNCESDKGRPVPEVEWYRDDQRLEATSTSKVDENGIGARSSKLQMQITRKELGAVFTCKTSSPALKEPLTVEINLNVHVPPLAMDLTGFVDHVVQGTNIVLECTASEAKPPANVTWYNGTTVLTKDNDRLEMLRTEYNLSADGTSKTTSYLLFTASAYDDDKTFKCLTENNITRLQSPRRLEKTTTITVHYPPIVKLNPKNITVNETEDFLMFCNYRANPSSLKKITWLRDGEELQLKGDHYDGGITEQTALKVKNSTPSDMGIYTCILENSVGKSTTQDFIDVSVLHRPTVAVTTEPKVPVNEEDHLNVSLTCEVIAGYPTTLTAVRWYLDGDLLKELPDCASNSTTPTSDGDVEDSATFCDIDPSKLLLEAVGRSFHGNYSCEGRTDAGWGPVSASTPVAVYYKPGPATISYEPQQVIRKGPLRINCLVADPGRPEVTGYRWTRGSSRLPNEKNSVLNIKSVNLTIEANFTCLAYNEAGEGEPASTFINVWAAPAFIKKLPSYHGSPYNSPNVSIECWVECDPMCNISWMKNGVPMDFSNDNRYYLQEFRHPPNPNTNDFESIQSILIWKLTEWPGHHLNEFEDNGNFTCVSSGNSIGPGVNSSTLFKVDFPPVNMTITKSVVDVVVDRIPEVVECGATAHPTPTFRWYRNDSSDIFSQTHIFALKTPVPQRSTGTYICEAKNQLGSNTISFFMNVQFKPKCTIEKHHINSKEYVVCSATANPKECNFTWSLKNENETLEQVGEDRDDGNSYLLLDSSVSNTRIYVCVANNSIGFSDACELRVDAHNGNNSNVGWWSRLDDDLKIIVIIVASVIVLVMVIICIVVFLIFRRKRNQVKYNNRVVELEEREHPEGGPPSPTASSHSTQGPALPTPAPRWPLKPGVLVHINRTHSLRSGLTIRGNETRHGTRVPIDEADSYRSVVSVMGTRENSGQVRNRRPVRPFRRGKDENQRALSMSGVHDEGMLARANRIRAMFAGQMKEPDTFPGISREKTAVTYKRIAPRTMHNAPIAQHSLQKNCQVSRKRKKPGADPNQAANNNHVDSVSERLPEPETKTFYENLPFHGIQTPPNKLVSPKFARVSALHGTLRSSPNTMTSSSSRNTSPWPGSSGYGSTRSHLGPHYSPNNMPRNNSPEPRYNTLKPRRRKHKAQFYSLRLCRRHQNTHRNYQLYAIPIYKSCPHKNASTSTIATTLRSSEVSPTSTITRTSIAGISNLAQSDVPNSTMSISNVSGDFLNESSTVLPPTPAPRTRKTDPSRHTYQNVPPPVFPMKNLALRNIKTNSLYNYQEHYQQHQEMQQYGYPIASSSSSQLTLPLTRSLHHSSVVSPLQPSFTQTNNHRHSLMGNRLLNDGSTTLPPLSLVQSEMEDIHHHQQIDQQQQHHQQNSSNGRRRQERRKYRNKHDRHDRKVKRRSRSDNNATNITSITTNTTTSNHHHQSAVSAGNSGPYGFSRETSFNQVQDLGIPESYKILYPHYYEDAITECPTDYPVRNPTPPRDNSNRMINHQTPLHYAELNLAKSRKGKRYSALRDTRPPSAPPSSTQYAELHFRDVGQEIDV</sequence>
<feature type="compositionally biased region" description="Low complexity" evidence="6">
    <location>
        <begin position="1261"/>
        <end position="1280"/>
    </location>
</feature>
<evidence type="ECO:0000313" key="11">
    <source>
        <dbReference type="RefSeq" id="XP_015602866.1"/>
    </source>
</evidence>
<feature type="compositionally biased region" description="Polar residues" evidence="6">
    <location>
        <begin position="1521"/>
        <end position="1533"/>
    </location>
</feature>
<feature type="compositionally biased region" description="Polar residues" evidence="6">
    <location>
        <begin position="1498"/>
        <end position="1507"/>
    </location>
</feature>
<feature type="signal peptide" evidence="8">
    <location>
        <begin position="1"/>
        <end position="22"/>
    </location>
</feature>
<dbReference type="FunFam" id="2.60.40.10:FF:000032">
    <property type="entry name" value="palladin isoform X1"/>
    <property type="match status" value="1"/>
</dbReference>
<keyword evidence="5" id="KW-0393">Immunoglobulin domain</keyword>
<evidence type="ECO:0000256" key="8">
    <source>
        <dbReference type="SAM" id="SignalP"/>
    </source>
</evidence>
<feature type="domain" description="Ig-like" evidence="9">
    <location>
        <begin position="460"/>
        <end position="572"/>
    </location>
</feature>
<feature type="region of interest" description="Disordered" evidence="6">
    <location>
        <begin position="1257"/>
        <end position="1317"/>
    </location>
</feature>
<evidence type="ECO:0000256" key="5">
    <source>
        <dbReference type="ARBA" id="ARBA00023319"/>
    </source>
</evidence>
<dbReference type="InterPro" id="IPR051275">
    <property type="entry name" value="Cell_adhesion_signaling"/>
</dbReference>
<feature type="domain" description="Ig-like" evidence="9">
    <location>
        <begin position="250"/>
        <end position="352"/>
    </location>
</feature>
<reference evidence="11 12" key="1">
    <citation type="submission" date="2025-04" db="UniProtKB">
        <authorList>
            <consortium name="RefSeq"/>
        </authorList>
    </citation>
    <scope>IDENTIFICATION</scope>
</reference>
<dbReference type="PANTHER" id="PTHR11640:SF31">
    <property type="entry name" value="IRREGULAR CHIASM C-ROUGHEST PROTEIN-RELATED"/>
    <property type="match status" value="1"/>
</dbReference>
<feature type="domain" description="Ig-like" evidence="9">
    <location>
        <begin position="18"/>
        <end position="135"/>
    </location>
</feature>
<dbReference type="InterPro" id="IPR013783">
    <property type="entry name" value="Ig-like_fold"/>
</dbReference>
<keyword evidence="2 7" id="KW-0472">Membrane</keyword>
<accession>A0AAJ7RPR7</accession>
<dbReference type="InterPro" id="IPR003598">
    <property type="entry name" value="Ig_sub2"/>
</dbReference>
<evidence type="ECO:0000259" key="9">
    <source>
        <dbReference type="PROSITE" id="PS50835"/>
    </source>
</evidence>
<dbReference type="Pfam" id="PF08205">
    <property type="entry name" value="C2-set_2"/>
    <property type="match status" value="2"/>
</dbReference>
<evidence type="ECO:0000256" key="2">
    <source>
        <dbReference type="ARBA" id="ARBA00023136"/>
    </source>
</evidence>
<dbReference type="PROSITE" id="PS50835">
    <property type="entry name" value="IG_LIKE"/>
    <property type="match status" value="9"/>
</dbReference>
<feature type="region of interest" description="Disordered" evidence="6">
    <location>
        <begin position="1498"/>
        <end position="1616"/>
    </location>
</feature>
<dbReference type="Proteomes" id="UP000694920">
    <property type="component" value="Unplaced"/>
</dbReference>
<comment type="subcellular location">
    <subcellularLocation>
        <location evidence="1">Membrane</location>
        <topology evidence="1">Single-pass type I membrane protein</topology>
    </subcellularLocation>
</comment>
<evidence type="ECO:0000256" key="1">
    <source>
        <dbReference type="ARBA" id="ARBA00004479"/>
    </source>
</evidence>
<proteinExistence type="predicted"/>
<dbReference type="InterPro" id="IPR003599">
    <property type="entry name" value="Ig_sub"/>
</dbReference>
<gene>
    <name evidence="11 12 13" type="primary">LOC107271413</name>
</gene>
<organism evidence="10 12">
    <name type="scientific">Cephus cinctus</name>
    <name type="common">Wheat stem sawfly</name>
    <dbReference type="NCBI Taxonomy" id="211228"/>
    <lineage>
        <taxon>Eukaryota</taxon>
        <taxon>Metazoa</taxon>
        <taxon>Ecdysozoa</taxon>
        <taxon>Arthropoda</taxon>
        <taxon>Hexapoda</taxon>
        <taxon>Insecta</taxon>
        <taxon>Pterygota</taxon>
        <taxon>Neoptera</taxon>
        <taxon>Endopterygota</taxon>
        <taxon>Hymenoptera</taxon>
        <taxon>Cephoidea</taxon>
        <taxon>Cephidae</taxon>
        <taxon>Cephus</taxon>
    </lineage>
</organism>
<feature type="domain" description="Ig-like" evidence="9">
    <location>
        <begin position="784"/>
        <end position="863"/>
    </location>
</feature>
<feature type="region of interest" description="Disordered" evidence="6">
    <location>
        <begin position="1176"/>
        <end position="1220"/>
    </location>
</feature>
<dbReference type="SMART" id="SM00409">
    <property type="entry name" value="IG"/>
    <property type="match status" value="7"/>
</dbReference>
<feature type="compositionally biased region" description="Basic residues" evidence="6">
    <location>
        <begin position="1559"/>
        <end position="1583"/>
    </location>
</feature>
<feature type="region of interest" description="Disordered" evidence="6">
    <location>
        <begin position="1408"/>
        <end position="1438"/>
    </location>
</feature>
<dbReference type="InterPro" id="IPR036179">
    <property type="entry name" value="Ig-like_dom_sf"/>
</dbReference>
<feature type="chain" id="PRO_5044709149" evidence="8">
    <location>
        <begin position="23"/>
        <end position="1727"/>
    </location>
</feature>
<evidence type="ECO:0000313" key="13">
    <source>
        <dbReference type="RefSeq" id="XP_024944416.1"/>
    </source>
</evidence>
<feature type="domain" description="Ig-like" evidence="9">
    <location>
        <begin position="579"/>
        <end position="661"/>
    </location>
</feature>
<keyword evidence="7" id="KW-0812">Transmembrane</keyword>
<feature type="domain" description="Ig-like" evidence="9">
    <location>
        <begin position="140"/>
        <end position="240"/>
    </location>
</feature>
<dbReference type="Gene3D" id="2.60.40.10">
    <property type="entry name" value="Immunoglobulins"/>
    <property type="match status" value="9"/>
</dbReference>
<dbReference type="GO" id="GO:0050839">
    <property type="term" value="F:cell adhesion molecule binding"/>
    <property type="evidence" value="ECO:0007669"/>
    <property type="project" value="TreeGrafter"/>
</dbReference>
<feature type="transmembrane region" description="Helical" evidence="7">
    <location>
        <begin position="977"/>
        <end position="1001"/>
    </location>
</feature>
<evidence type="ECO:0000313" key="12">
    <source>
        <dbReference type="RefSeq" id="XP_024944415.1"/>
    </source>
</evidence>
<dbReference type="RefSeq" id="XP_024944416.1">
    <property type="nucleotide sequence ID" value="XM_025088648.1"/>
</dbReference>
<keyword evidence="3" id="KW-1015">Disulfide bond</keyword>
<keyword evidence="10" id="KW-1185">Reference proteome</keyword>
<evidence type="ECO:0000256" key="6">
    <source>
        <dbReference type="SAM" id="MobiDB-lite"/>
    </source>
</evidence>
<dbReference type="CTD" id="11270"/>
<feature type="compositionally biased region" description="Low complexity" evidence="6">
    <location>
        <begin position="1545"/>
        <end position="1554"/>
    </location>
</feature>
<feature type="domain" description="Ig-like" evidence="9">
    <location>
        <begin position="872"/>
        <end position="944"/>
    </location>
</feature>
<dbReference type="GO" id="GO:0005886">
    <property type="term" value="C:plasma membrane"/>
    <property type="evidence" value="ECO:0007669"/>
    <property type="project" value="TreeGrafter"/>
</dbReference>
<dbReference type="SMART" id="SM00408">
    <property type="entry name" value="IGc2"/>
    <property type="match status" value="7"/>
</dbReference>
<dbReference type="GO" id="GO:0005911">
    <property type="term" value="C:cell-cell junction"/>
    <property type="evidence" value="ECO:0007669"/>
    <property type="project" value="TreeGrafter"/>
</dbReference>
<dbReference type="GO" id="GO:0098609">
    <property type="term" value="P:cell-cell adhesion"/>
    <property type="evidence" value="ECO:0007669"/>
    <property type="project" value="TreeGrafter"/>
</dbReference>
<feature type="compositionally biased region" description="Polar residues" evidence="6">
    <location>
        <begin position="1295"/>
        <end position="1305"/>
    </location>
</feature>
<name>A0AAJ7RPR7_CEPCN</name>
<dbReference type="SUPFAM" id="SSF48726">
    <property type="entry name" value="Immunoglobulin"/>
    <property type="match status" value="8"/>
</dbReference>
<keyword evidence="8" id="KW-0732">Signal</keyword>
<feature type="domain" description="Ig-like" evidence="9">
    <location>
        <begin position="666"/>
        <end position="779"/>
    </location>
</feature>
<dbReference type="InterPro" id="IPR013162">
    <property type="entry name" value="CD80_C2-set"/>
</dbReference>
<keyword evidence="4" id="KW-0325">Glycoprotein</keyword>
<evidence type="ECO:0000313" key="10">
    <source>
        <dbReference type="Proteomes" id="UP000694920"/>
    </source>
</evidence>
<dbReference type="PANTHER" id="PTHR11640">
    <property type="entry name" value="NEPHRIN"/>
    <property type="match status" value="1"/>
</dbReference>
<dbReference type="CDD" id="cd00096">
    <property type="entry name" value="Ig"/>
    <property type="match status" value="1"/>
</dbReference>
<feature type="region of interest" description="Disordered" evidence="6">
    <location>
        <begin position="1690"/>
        <end position="1712"/>
    </location>
</feature>
<evidence type="ECO:0000256" key="7">
    <source>
        <dbReference type="SAM" id="Phobius"/>
    </source>
</evidence>
<feature type="domain" description="Ig-like" evidence="9">
    <location>
        <begin position="362"/>
        <end position="455"/>
    </location>
</feature>